<sequence>MDVGFLMFSNVVWFLIKEIHMKKMLFIAVITFTMAGCTSKPTKEMMQVRSISSTEGCVFKSVEYLETAPFNTVSYIQKTVVRKGGDSYKMISSSPISILSNNDAVASNIEVYKCRQK</sequence>
<evidence type="ECO:0000313" key="1">
    <source>
        <dbReference type="EMBL" id="PMK40191.1"/>
    </source>
</evidence>
<reference key="1">
    <citation type="submission" date="2016-07" db="EMBL/GenBank/DDBJ databases">
        <title>Nontailed viruses are major unrecognized killers of bacteria in the ocean.</title>
        <authorList>
            <person name="Kauffman K."/>
            <person name="Hussain F."/>
            <person name="Yang J."/>
            <person name="Arevalo P."/>
            <person name="Brown J."/>
            <person name="Cutler M."/>
            <person name="Kelly L."/>
            <person name="Polz M.F."/>
        </authorList>
    </citation>
    <scope>NUCLEOTIDE SEQUENCE [LARGE SCALE GENOMIC DNA]</scope>
    <source>
        <strain>10N.261.52.F7</strain>
    </source>
</reference>
<gene>
    <name evidence="1" type="ORF">BCT99_26190</name>
</gene>
<name>A0AB36XHR2_9VIBR</name>
<accession>A0AB36XHR2</accession>
<reference evidence="1" key="3">
    <citation type="journal article" date="2018" name="Nature">
        <title>A major lineage of non-tailed dsDNA viruses as unrecognized killers of marine bacteria.</title>
        <authorList>
            <person name="Kauffman K.M."/>
            <person name="Hussain F.A."/>
            <person name="Yang J."/>
            <person name="Arevalo P."/>
            <person name="Brown J.M."/>
            <person name="Chang W.K."/>
            <person name="VanInsberghe D."/>
            <person name="Elsherbini J."/>
            <person name="Sharma R.S."/>
            <person name="Cutler M.B."/>
            <person name="Kelly L."/>
            <person name="Polz M.F."/>
        </authorList>
    </citation>
    <scope>NUCLEOTIDE SEQUENCE</scope>
    <source>
        <strain evidence="1">10N.261.52.F7</strain>
    </source>
</reference>
<protein>
    <recommendedName>
        <fullName evidence="2">DUF4156 domain-containing protein</fullName>
    </recommendedName>
</protein>
<dbReference type="EMBL" id="MCXM01000076">
    <property type="protein sequence ID" value="PMK40191.1"/>
    <property type="molecule type" value="Genomic_DNA"/>
</dbReference>
<reference evidence="1" key="2">
    <citation type="submission" date="2016-07" db="EMBL/GenBank/DDBJ databases">
        <authorList>
            <person name="Kauffman K."/>
            <person name="Arevalo P."/>
            <person name="Polz M.F."/>
        </authorList>
    </citation>
    <scope>NUCLEOTIDE SEQUENCE</scope>
    <source>
        <strain evidence="1">10N.261.52.F7</strain>
    </source>
</reference>
<evidence type="ECO:0008006" key="2">
    <source>
        <dbReference type="Google" id="ProtNLM"/>
    </source>
</evidence>
<comment type="caution">
    <text evidence="1">The sequence shown here is derived from an EMBL/GenBank/DDBJ whole genome shotgun (WGS) entry which is preliminary data.</text>
</comment>
<organism evidence="1">
    <name type="scientific">Vibrio lentus</name>
    <dbReference type="NCBI Taxonomy" id="136468"/>
    <lineage>
        <taxon>Bacteria</taxon>
        <taxon>Pseudomonadati</taxon>
        <taxon>Pseudomonadota</taxon>
        <taxon>Gammaproteobacteria</taxon>
        <taxon>Vibrionales</taxon>
        <taxon>Vibrionaceae</taxon>
        <taxon>Vibrio</taxon>
    </lineage>
</organism>
<dbReference type="AlphaFoldDB" id="A0AB36XHR2"/>
<proteinExistence type="predicted"/>